<comment type="caution">
    <text evidence="2">The sequence shown here is derived from an EMBL/GenBank/DDBJ whole genome shotgun (WGS) entry which is preliminary data.</text>
</comment>
<dbReference type="AlphaFoldDB" id="A0A371P1R3"/>
<dbReference type="Pfam" id="PF25788">
    <property type="entry name" value="Ig_Rha78A_N"/>
    <property type="match status" value="1"/>
</dbReference>
<dbReference type="Gene3D" id="2.60.120.970">
    <property type="match status" value="1"/>
</dbReference>
<evidence type="ECO:0000313" key="2">
    <source>
        <dbReference type="EMBL" id="REK69236.1"/>
    </source>
</evidence>
<dbReference type="RefSeq" id="WP_116050109.1">
    <property type="nucleotide sequence ID" value="NZ_QUBQ01000009.1"/>
</dbReference>
<evidence type="ECO:0008006" key="4">
    <source>
        <dbReference type="Google" id="ProtNLM"/>
    </source>
</evidence>
<feature type="signal peptide" evidence="1">
    <location>
        <begin position="1"/>
        <end position="28"/>
    </location>
</feature>
<dbReference type="OrthoDB" id="1947745at2"/>
<dbReference type="NCBIfam" id="NF041539">
    <property type="entry name" value="choice_anch_R"/>
    <property type="match status" value="1"/>
</dbReference>
<dbReference type="EMBL" id="QUBQ01000009">
    <property type="protein sequence ID" value="REK69236.1"/>
    <property type="molecule type" value="Genomic_DNA"/>
</dbReference>
<dbReference type="Proteomes" id="UP000261905">
    <property type="component" value="Unassembled WGS sequence"/>
</dbReference>
<dbReference type="NCBIfam" id="NF033679">
    <property type="entry name" value="DNRLRE_dom"/>
    <property type="match status" value="1"/>
</dbReference>
<protein>
    <recommendedName>
        <fullName evidence="4">DNRLRE domain-containing protein</fullName>
    </recommendedName>
</protein>
<evidence type="ECO:0000256" key="1">
    <source>
        <dbReference type="SAM" id="SignalP"/>
    </source>
</evidence>
<proteinExistence type="predicted"/>
<accession>A0A371P1R3</accession>
<dbReference type="Gene3D" id="2.60.120.380">
    <property type="match status" value="1"/>
</dbReference>
<sequence>MKKLKKSLVFILCFCLILGIGVPASISAEEKEIIQEQTPMLQDSEGIINDNSPVLEAAPTDVIESANEYGETVLGEVVNLRTSNSKHYLLSDNTYMARVTFTDQHYLDETGTWRNIDTSLTDEAEIDANDSSISRESAETLKSFSASARIRVDKSETDLRALKVPFDVKLPKRIAKGYTIGKGSESLTFIPLDASSARGEVFDNKMLYSDVWTSADVELEVIENGIKETIYLKDEQAPTTFRFKVEGDLAGSKTFELQPAWLIDANGTTRDVDQVINEENGQTYVDLTVDVSELVYPIAIDPTVNIISSQMTYQSTYVDSESSYKDNSTSSSLLIGGDRIRTYQYLMQFNFESVGTIYHATLNMYRHGQRVHNSRIELLKILEPWTASQVTSFSKVPRIDPNKFSSKEISKGFINWETFDITSVIKEWTNGTSPNYGFLARDAFNYETISYANFNAYTVSTRPYLQLVYTQPPTAPTVVSPNGGEVWTGEQTITWLPSKDIYDFLGPRYSYQHPSGQQQVGQTFTTGTTGQELLTKVNFTIGGFSTSGDLPVHLYATSGGIPTGGPLKTVNVPVNSIGVHTANFNDVLSSNTTYAIVFGTANMKNSFPIEFTTNVSLRTVGSMVVKSGTGNYTESLTDDLNISIETTKSNLRYHIQVSTDAGATWVDIVALTAPGVTSYSYNFTPVPQSFNAKVRIRSYNGQLYGAWDESDNVFIIHQVPNQPTGLTPGSTNSATPMLAASTTPVLNWTFSHSGTGSFQSQYQVRLFSGTTLLHDSGWVQSSTTAYTVPSGLLTRKSTYNWQVRVKDNVGTESAYSARSYIKINGLPLVNVTSYTNGATLTTNSPQFTWTYTDSEGQVQTEYRIMGSQDNWQTVGYDSGPLAGNATTFTTVPLANGAWSFRILAKDGMEWSEPGVRNLILPASFEPNNTPAQAFAINYNQTYSTVIDTSTDIDFFKYVASSNGVDIFTLNVPVGKNYDVHIYDSNMNLLAAGIQGVGAAENVLYQVTKGNTYYVKVFGVDGHFSATAPYSFILKKLAIQYETVYQYDANGNITGKTTTQKN</sequence>
<feature type="chain" id="PRO_5038840992" description="DNRLRE domain-containing protein" evidence="1">
    <location>
        <begin position="29"/>
        <end position="1061"/>
    </location>
</feature>
<dbReference type="Gene3D" id="2.60.40.10">
    <property type="entry name" value="Immunoglobulins"/>
    <property type="match status" value="1"/>
</dbReference>
<keyword evidence="1" id="KW-0732">Signal</keyword>
<keyword evidence="3" id="KW-1185">Reference proteome</keyword>
<dbReference type="InterPro" id="IPR013783">
    <property type="entry name" value="Ig-like_fold"/>
</dbReference>
<dbReference type="SUPFAM" id="SSF89260">
    <property type="entry name" value="Collagen-binding domain"/>
    <property type="match status" value="1"/>
</dbReference>
<gene>
    <name evidence="2" type="ORF">DX130_25315</name>
</gene>
<name>A0A371P1R3_9BACL</name>
<organism evidence="2 3">
    <name type="scientific">Paenibacillus paeoniae</name>
    <dbReference type="NCBI Taxonomy" id="2292705"/>
    <lineage>
        <taxon>Bacteria</taxon>
        <taxon>Bacillati</taxon>
        <taxon>Bacillota</taxon>
        <taxon>Bacilli</taxon>
        <taxon>Bacillales</taxon>
        <taxon>Paenibacillaceae</taxon>
        <taxon>Paenibacillus</taxon>
    </lineage>
</organism>
<evidence type="ECO:0000313" key="3">
    <source>
        <dbReference type="Proteomes" id="UP000261905"/>
    </source>
</evidence>
<reference evidence="2 3" key="1">
    <citation type="submission" date="2018-08" db="EMBL/GenBank/DDBJ databases">
        <title>Paenibacillus sp. M4BSY-1, whole genome shotgun sequence.</title>
        <authorList>
            <person name="Tuo L."/>
        </authorList>
    </citation>
    <scope>NUCLEOTIDE SEQUENCE [LARGE SCALE GENOMIC DNA]</scope>
    <source>
        <strain evidence="2 3">M4BSY-1</strain>
    </source>
</reference>